<comment type="cofactor">
    <cofactor evidence="1">
        <name>Ca(2+)</name>
        <dbReference type="ChEBI" id="CHEBI:29108"/>
    </cofactor>
</comment>
<evidence type="ECO:0000256" key="3">
    <source>
        <dbReference type="ARBA" id="ARBA00022525"/>
    </source>
</evidence>
<dbReference type="InterPro" id="IPR011050">
    <property type="entry name" value="Pectin_lyase_fold/virulence"/>
</dbReference>
<dbReference type="Pfam" id="PF13229">
    <property type="entry name" value="Beta_helix"/>
    <property type="match status" value="1"/>
</dbReference>
<evidence type="ECO:0000259" key="13">
    <source>
        <dbReference type="Pfam" id="PF25850"/>
    </source>
</evidence>
<keyword evidence="4" id="KW-0479">Metal-binding</keyword>
<dbReference type="InterPro" id="IPR052052">
    <property type="entry name" value="Polysaccharide_Lyase_9"/>
</dbReference>
<dbReference type="Pfam" id="PF25849">
    <property type="entry name" value="PelX_N"/>
    <property type="match status" value="1"/>
</dbReference>
<organism evidence="14 15">
    <name type="scientific">Caldalkalibacillus horti</name>
    <dbReference type="NCBI Taxonomy" id="77523"/>
    <lineage>
        <taxon>Bacteria</taxon>
        <taxon>Bacillati</taxon>
        <taxon>Bacillota</taxon>
        <taxon>Bacilli</taxon>
        <taxon>Bacillales</taxon>
        <taxon>Bacillaceae</taxon>
        <taxon>Caldalkalibacillus</taxon>
    </lineage>
</organism>
<evidence type="ECO:0000313" key="14">
    <source>
        <dbReference type="EMBL" id="MDQ0167016.1"/>
    </source>
</evidence>
<evidence type="ECO:0000256" key="2">
    <source>
        <dbReference type="ARBA" id="ARBA00004613"/>
    </source>
</evidence>
<feature type="compositionally biased region" description="Basic and acidic residues" evidence="9">
    <location>
        <begin position="52"/>
        <end position="61"/>
    </location>
</feature>
<gene>
    <name evidence="14" type="ORF">J2S11_002933</name>
</gene>
<evidence type="ECO:0000259" key="11">
    <source>
        <dbReference type="Pfam" id="PF13229"/>
    </source>
</evidence>
<dbReference type="PANTHER" id="PTHR40088">
    <property type="entry name" value="PECTATE LYASE (EUROFUNG)"/>
    <property type="match status" value="1"/>
</dbReference>
<keyword evidence="6" id="KW-0106">Calcium</keyword>
<evidence type="ECO:0000256" key="5">
    <source>
        <dbReference type="ARBA" id="ARBA00022729"/>
    </source>
</evidence>
<comment type="subcellular location">
    <subcellularLocation>
        <location evidence="2">Secreted</location>
    </subcellularLocation>
</comment>
<evidence type="ECO:0000256" key="6">
    <source>
        <dbReference type="ARBA" id="ARBA00022837"/>
    </source>
</evidence>
<proteinExistence type="inferred from homology"/>
<dbReference type="InterPro" id="IPR012334">
    <property type="entry name" value="Pectin_lyas_fold"/>
</dbReference>
<comment type="caution">
    <text evidence="14">The sequence shown here is derived from an EMBL/GenBank/DDBJ whole genome shotgun (WGS) entry which is preliminary data.</text>
</comment>
<evidence type="ECO:0000256" key="9">
    <source>
        <dbReference type="SAM" id="MobiDB-lite"/>
    </source>
</evidence>
<accession>A0ABT9W174</accession>
<dbReference type="PANTHER" id="PTHR40088:SF1">
    <property type="entry name" value="PECTATE LYASE PEL9"/>
    <property type="match status" value="1"/>
</dbReference>
<dbReference type="SUPFAM" id="SSF51126">
    <property type="entry name" value="Pectin lyase-like"/>
    <property type="match status" value="1"/>
</dbReference>
<protein>
    <recommendedName>
        <fullName evidence="16">Right-handed parallel beta-helix repeat-containing protein</fullName>
    </recommendedName>
</protein>
<dbReference type="InterPro" id="IPR039448">
    <property type="entry name" value="Beta_helix"/>
</dbReference>
<dbReference type="InterPro" id="IPR058863">
    <property type="entry name" value="PelX-like_Ig"/>
</dbReference>
<evidence type="ECO:0000256" key="10">
    <source>
        <dbReference type="SAM" id="SignalP"/>
    </source>
</evidence>
<evidence type="ECO:0000256" key="4">
    <source>
        <dbReference type="ARBA" id="ARBA00022723"/>
    </source>
</evidence>
<evidence type="ECO:0008006" key="16">
    <source>
        <dbReference type="Google" id="ProtNLM"/>
    </source>
</evidence>
<evidence type="ECO:0000256" key="1">
    <source>
        <dbReference type="ARBA" id="ARBA00001913"/>
    </source>
</evidence>
<feature type="signal peptide" evidence="10">
    <location>
        <begin position="1"/>
        <end position="25"/>
    </location>
</feature>
<evidence type="ECO:0000256" key="8">
    <source>
        <dbReference type="ARBA" id="ARBA00038263"/>
    </source>
</evidence>
<feature type="domain" description="Pectate disaccharide-lyase-like N-terminal" evidence="12">
    <location>
        <begin position="97"/>
        <end position="337"/>
    </location>
</feature>
<dbReference type="Proteomes" id="UP001235840">
    <property type="component" value="Unassembled WGS sequence"/>
</dbReference>
<dbReference type="InterPro" id="IPR058953">
    <property type="entry name" value="PelX-like_N"/>
</dbReference>
<name>A0ABT9W174_9BACI</name>
<keyword evidence="5 10" id="KW-0732">Signal</keyword>
<sequence length="841" mass="91753">MKAVTKTLVFLLTFMLAFHPGLVSDAVRGAALEANTTLNLVDLPIGEGMTKDQFDKRLPKEVEEEEAEEEIGEEEKGEQDTVAEQEEQGYAADLEWQSITFGQSTDLNFASNVLPEKVGTNYADPEVPGTIEGTIVLESRGGKLASGHDGLTFYYTKVDAYEYNFVLEADMIIEQFGPETGVAPNSQDSAGIMVRDANGGARQDPMIPGFEEVPAASNIFGVGMMRHGISPIYRTGVEYPWGNLGSRLTASRFDQGIGLVTDTPIRVKLERTDTHFIMSATFVDPNHPDAGEVTVEKSIEGADLVQVIDSDYMYVGFYAARNAKMLIQNASISLSPANTLPSPPEEPPAPPEASLALLSAPQSGSEEYTLKTIVNYGGVIRIVQDGQTVLRHGLIEANQVFEFDTALANDENQFRIFYSPRGAPSNSTVVTNLTVTKKIFNSGAGLFAAPNGSSEGDGTVDSPLDLETAIRYVLPGETVFMRGGTYTPSSMITIRKEYSGEEGKRKTLAPYNGERVIIDGQESLNNVLQLQADYWHLYGFEITRAQTTGMRLSGDHNIVEMMTFNYNGDTGFHISGGGFDPELWPKYNLVLNCESHDNRDPSDINADGFAAKLGVGVGNVFRGNIAHHNIDDGWDLYNRTNEGANMPILLEGNISYSNGKLSNGYNQHGDTGNGFKLGGEGLPVNHVVRNNIAFDNNMDGFSDNFNPGALEIENNTSFNNKRFNFIFRINPYFTPEQQGIFRNNLSFHTNPEGKLADFVSGDVDATNFFFDGEKTVNSSGVVVHASDFVHLNAPPFYERGENGEIIWGDFLRLIPKSLLNARGINGGHVGALPANPIAPQP</sequence>
<feature type="domain" description="Pectate disaccharide-lyase-like central Ig-like" evidence="13">
    <location>
        <begin position="357"/>
        <end position="438"/>
    </location>
</feature>
<keyword evidence="7" id="KW-0456">Lyase</keyword>
<reference evidence="14 15" key="1">
    <citation type="submission" date="2023-07" db="EMBL/GenBank/DDBJ databases">
        <title>Genomic Encyclopedia of Type Strains, Phase IV (KMG-IV): sequencing the most valuable type-strain genomes for metagenomic binning, comparative biology and taxonomic classification.</title>
        <authorList>
            <person name="Goeker M."/>
        </authorList>
    </citation>
    <scope>NUCLEOTIDE SEQUENCE [LARGE SCALE GENOMIC DNA]</scope>
    <source>
        <strain evidence="14 15">DSM 12751</strain>
    </source>
</reference>
<feature type="compositionally biased region" description="Acidic residues" evidence="9">
    <location>
        <begin position="62"/>
        <end position="84"/>
    </location>
</feature>
<evidence type="ECO:0000256" key="7">
    <source>
        <dbReference type="ARBA" id="ARBA00023239"/>
    </source>
</evidence>
<feature type="domain" description="Right handed beta helix" evidence="11">
    <location>
        <begin position="533"/>
        <end position="716"/>
    </location>
</feature>
<comment type="similarity">
    <text evidence="8">Belongs to the polysaccharide lyase 9 family.</text>
</comment>
<dbReference type="Pfam" id="PF25850">
    <property type="entry name" value="PelX_Ig"/>
    <property type="match status" value="1"/>
</dbReference>
<keyword evidence="15" id="KW-1185">Reference proteome</keyword>
<dbReference type="EMBL" id="JAUSTY010000012">
    <property type="protein sequence ID" value="MDQ0167016.1"/>
    <property type="molecule type" value="Genomic_DNA"/>
</dbReference>
<dbReference type="Gene3D" id="2.160.20.10">
    <property type="entry name" value="Single-stranded right-handed beta-helix, Pectin lyase-like"/>
    <property type="match status" value="1"/>
</dbReference>
<evidence type="ECO:0000259" key="12">
    <source>
        <dbReference type="Pfam" id="PF25849"/>
    </source>
</evidence>
<feature type="chain" id="PRO_5046666555" description="Right-handed parallel beta-helix repeat-containing protein" evidence="10">
    <location>
        <begin position="26"/>
        <end position="841"/>
    </location>
</feature>
<feature type="region of interest" description="Disordered" evidence="9">
    <location>
        <begin position="52"/>
        <end position="84"/>
    </location>
</feature>
<dbReference type="RefSeq" id="WP_307395690.1">
    <property type="nucleotide sequence ID" value="NZ_BAAADK010000030.1"/>
</dbReference>
<keyword evidence="3" id="KW-0964">Secreted</keyword>
<evidence type="ECO:0000313" key="15">
    <source>
        <dbReference type="Proteomes" id="UP001235840"/>
    </source>
</evidence>